<reference evidence="2 3" key="1">
    <citation type="submission" date="2016-09" db="EMBL/GenBank/DDBJ databases">
        <authorList>
            <person name="Capua I."/>
            <person name="De Benedictis P."/>
            <person name="Joannis T."/>
            <person name="Lombin L.H."/>
            <person name="Cattoli G."/>
        </authorList>
    </citation>
    <scope>NUCLEOTIDE SEQUENCE [LARGE SCALE GENOMIC DNA]</scope>
    <source>
        <strain evidence="2 3">ISLP-3</strain>
    </source>
</reference>
<name>A0A1G6XJJ5_9MICO</name>
<evidence type="ECO:0000256" key="1">
    <source>
        <dbReference type="ARBA" id="ARBA00009184"/>
    </source>
</evidence>
<dbReference type="Gene3D" id="1.20.1440.100">
    <property type="entry name" value="SG protein - dephosphorylation function"/>
    <property type="match status" value="1"/>
</dbReference>
<accession>A0A1G6XJJ5</accession>
<dbReference type="AlphaFoldDB" id="A0A1G6XJJ5"/>
<organism evidence="2 3">
    <name type="scientific">Sanguibacter gelidistatuariae</name>
    <dbReference type="NCBI Taxonomy" id="1814289"/>
    <lineage>
        <taxon>Bacteria</taxon>
        <taxon>Bacillati</taxon>
        <taxon>Actinomycetota</taxon>
        <taxon>Actinomycetes</taxon>
        <taxon>Micrococcales</taxon>
        <taxon>Sanguibacteraceae</taxon>
        <taxon>Sanguibacter</taxon>
    </lineage>
</organism>
<dbReference type="InterPro" id="IPR050582">
    <property type="entry name" value="HAD-like_SerB"/>
</dbReference>
<gene>
    <name evidence="2" type="ORF">SAMN05216410_0151</name>
</gene>
<dbReference type="Gene3D" id="3.40.50.1000">
    <property type="entry name" value="HAD superfamily/HAD-like"/>
    <property type="match status" value="1"/>
</dbReference>
<proteinExistence type="inferred from homology"/>
<dbReference type="RefSeq" id="WP_175559184.1">
    <property type="nucleotide sequence ID" value="NZ_FMYH01000011.1"/>
</dbReference>
<protein>
    <submittedName>
        <fullName evidence="2">Phosphatidylglycerophosphatase C</fullName>
    </submittedName>
</protein>
<dbReference type="GO" id="GO:0036424">
    <property type="term" value="F:L-phosphoserine phosphatase activity"/>
    <property type="evidence" value="ECO:0007669"/>
    <property type="project" value="TreeGrafter"/>
</dbReference>
<dbReference type="GO" id="GO:0006564">
    <property type="term" value="P:L-serine biosynthetic process"/>
    <property type="evidence" value="ECO:0007669"/>
    <property type="project" value="TreeGrafter"/>
</dbReference>
<dbReference type="GO" id="GO:0005737">
    <property type="term" value="C:cytoplasm"/>
    <property type="evidence" value="ECO:0007669"/>
    <property type="project" value="TreeGrafter"/>
</dbReference>
<dbReference type="GO" id="GO:0000287">
    <property type="term" value="F:magnesium ion binding"/>
    <property type="evidence" value="ECO:0007669"/>
    <property type="project" value="TreeGrafter"/>
</dbReference>
<dbReference type="Proteomes" id="UP000199039">
    <property type="component" value="Unassembled WGS sequence"/>
</dbReference>
<sequence length="235" mass="25015">MTAAPHAPTGQPTRSSRLAVWDVDRTLTTSDTLLPFLRAVLGPRALALILRGAALAVVRRGGGRAEFKDALLRGALAGWSEVELEALALRYAQSVLETGCRPDSLSRWAWHQRCGDVLALASASPGVYVRPLGALLGADHVVATELECTAGHLTGARSTLNCRGPEKARRVNDLIADVRPASVWAYGDSRSDLATLALALADVPVRIRAYRRLTTPPHAFAAMRAVQVATSGVEP</sequence>
<dbReference type="SUPFAM" id="SSF56784">
    <property type="entry name" value="HAD-like"/>
    <property type="match status" value="1"/>
</dbReference>
<dbReference type="NCBIfam" id="TIGR01488">
    <property type="entry name" value="HAD-SF-IB"/>
    <property type="match status" value="1"/>
</dbReference>
<evidence type="ECO:0000313" key="2">
    <source>
        <dbReference type="EMBL" id="SDD77953.1"/>
    </source>
</evidence>
<keyword evidence="3" id="KW-1185">Reference proteome</keyword>
<evidence type="ECO:0000313" key="3">
    <source>
        <dbReference type="Proteomes" id="UP000199039"/>
    </source>
</evidence>
<dbReference type="InterPro" id="IPR036412">
    <property type="entry name" value="HAD-like_sf"/>
</dbReference>
<dbReference type="EMBL" id="FMYH01000011">
    <property type="protein sequence ID" value="SDD77953.1"/>
    <property type="molecule type" value="Genomic_DNA"/>
</dbReference>
<dbReference type="STRING" id="1814289.SAMN05216410_0151"/>
<comment type="similarity">
    <text evidence="1">Belongs to the HAD-like hydrolase superfamily. SerB family.</text>
</comment>
<dbReference type="InterPro" id="IPR023214">
    <property type="entry name" value="HAD_sf"/>
</dbReference>
<dbReference type="Pfam" id="PF12710">
    <property type="entry name" value="HAD"/>
    <property type="match status" value="1"/>
</dbReference>
<dbReference type="InterPro" id="IPR006385">
    <property type="entry name" value="HAD_hydro_SerB1"/>
</dbReference>
<dbReference type="PANTHER" id="PTHR43344">
    <property type="entry name" value="PHOSPHOSERINE PHOSPHATASE"/>
    <property type="match status" value="1"/>
</dbReference>
<dbReference type="PANTHER" id="PTHR43344:SF14">
    <property type="entry name" value="HAD-IB FAMILY HYDROLASE"/>
    <property type="match status" value="1"/>
</dbReference>
<dbReference type="NCBIfam" id="TIGR01490">
    <property type="entry name" value="HAD-SF-IB-hyp1"/>
    <property type="match status" value="1"/>
</dbReference>